<dbReference type="Pfam" id="PF00126">
    <property type="entry name" value="HTH_1"/>
    <property type="match status" value="1"/>
</dbReference>
<dbReference type="InterPro" id="IPR036388">
    <property type="entry name" value="WH-like_DNA-bd_sf"/>
</dbReference>
<dbReference type="InterPro" id="IPR005119">
    <property type="entry name" value="LysR_subst-bd"/>
</dbReference>
<organism evidence="6 7">
    <name type="scientific">Planktotalea frisia</name>
    <dbReference type="NCBI Taxonomy" id="696762"/>
    <lineage>
        <taxon>Bacteria</taxon>
        <taxon>Pseudomonadati</taxon>
        <taxon>Pseudomonadota</taxon>
        <taxon>Alphaproteobacteria</taxon>
        <taxon>Rhodobacterales</taxon>
        <taxon>Paracoccaceae</taxon>
        <taxon>Planktotalea</taxon>
    </lineage>
</organism>
<dbReference type="PROSITE" id="PS50931">
    <property type="entry name" value="HTH_LYSR"/>
    <property type="match status" value="1"/>
</dbReference>
<gene>
    <name evidence="6" type="primary">catM</name>
    <name evidence="6" type="ORF">PFRI_04500</name>
</gene>
<dbReference type="GO" id="GO:0003700">
    <property type="term" value="F:DNA-binding transcription factor activity"/>
    <property type="evidence" value="ECO:0007669"/>
    <property type="project" value="InterPro"/>
</dbReference>
<keyword evidence="2" id="KW-0805">Transcription regulation</keyword>
<dbReference type="Pfam" id="PF03466">
    <property type="entry name" value="LysR_substrate"/>
    <property type="match status" value="1"/>
</dbReference>
<dbReference type="PANTHER" id="PTHR30537">
    <property type="entry name" value="HTH-TYPE TRANSCRIPTIONAL REGULATOR"/>
    <property type="match status" value="1"/>
</dbReference>
<evidence type="ECO:0000313" key="6">
    <source>
        <dbReference type="EMBL" id="OJI95359.1"/>
    </source>
</evidence>
<dbReference type="AlphaFoldDB" id="A0A1L9P1E0"/>
<dbReference type="STRING" id="696762.PFRI_04500"/>
<dbReference type="FunFam" id="1.10.10.10:FF:000001">
    <property type="entry name" value="LysR family transcriptional regulator"/>
    <property type="match status" value="1"/>
</dbReference>
<dbReference type="InterPro" id="IPR036390">
    <property type="entry name" value="WH_DNA-bd_sf"/>
</dbReference>
<comment type="similarity">
    <text evidence="1">Belongs to the LysR transcriptional regulatory family.</text>
</comment>
<dbReference type="Proteomes" id="UP000184514">
    <property type="component" value="Unassembled WGS sequence"/>
</dbReference>
<evidence type="ECO:0000256" key="1">
    <source>
        <dbReference type="ARBA" id="ARBA00009437"/>
    </source>
</evidence>
<name>A0A1L9P1E0_9RHOB</name>
<keyword evidence="7" id="KW-1185">Reference proteome</keyword>
<dbReference type="SUPFAM" id="SSF53850">
    <property type="entry name" value="Periplasmic binding protein-like II"/>
    <property type="match status" value="1"/>
</dbReference>
<dbReference type="EMBL" id="MLCB01000033">
    <property type="protein sequence ID" value="OJI95359.1"/>
    <property type="molecule type" value="Genomic_DNA"/>
</dbReference>
<evidence type="ECO:0000259" key="5">
    <source>
        <dbReference type="PROSITE" id="PS50931"/>
    </source>
</evidence>
<feature type="domain" description="HTH lysR-type" evidence="5">
    <location>
        <begin position="25"/>
        <end position="82"/>
    </location>
</feature>
<protein>
    <submittedName>
        <fullName evidence="6">HTH-type transcriptional regulator CatM</fullName>
    </submittedName>
</protein>
<dbReference type="SUPFAM" id="SSF46785">
    <property type="entry name" value="Winged helix' DNA-binding domain"/>
    <property type="match status" value="1"/>
</dbReference>
<evidence type="ECO:0000256" key="2">
    <source>
        <dbReference type="ARBA" id="ARBA00023015"/>
    </source>
</evidence>
<accession>A0A1L9P1E0</accession>
<sequence length="315" mass="34707">MHHLGIAEIRLCVMHYCMNWQSISFDWNHARAFLAVVETGSLSAAARVLNQTQPTLGRQISALEGELGATLFERAGRSLKVTQTGTDLAEHVRAMADAAGRVTLVASGQSQAIEGLVRISASELFAAHLLPSIISKLRIIAPKIVVDVVADNSVSDLIQREADIAVRNVRPEQPDLIARLVHESSGRFYASKSYLKKHARPRSYADLTAHEFVSFGNTEQMLGYFSQLGLDLESGHFKVGSANSLVAWEMVKQGLGIAPMSVDVARKTPEVEALLPQETPILFPTWLVTHRELHTSRRIRLVFDLLAEELPKLMA</sequence>
<proteinExistence type="inferred from homology"/>
<dbReference type="PANTHER" id="PTHR30537:SF3">
    <property type="entry name" value="TRANSCRIPTIONAL REGULATORY PROTEIN"/>
    <property type="match status" value="1"/>
</dbReference>
<comment type="caution">
    <text evidence="6">The sequence shown here is derived from an EMBL/GenBank/DDBJ whole genome shotgun (WGS) entry which is preliminary data.</text>
</comment>
<dbReference type="InterPro" id="IPR058163">
    <property type="entry name" value="LysR-type_TF_proteobact-type"/>
</dbReference>
<dbReference type="Gene3D" id="3.40.190.290">
    <property type="match status" value="1"/>
</dbReference>
<reference evidence="6 7" key="1">
    <citation type="submission" date="2016-10" db="EMBL/GenBank/DDBJ databases">
        <title>Genome sequence of Planktotalea frisia SH6-1.</title>
        <authorList>
            <person name="Poehlein A."/>
            <person name="Bakenhus I."/>
            <person name="Voget S."/>
            <person name="Brinkhoff T."/>
            <person name="Simon M."/>
        </authorList>
    </citation>
    <scope>NUCLEOTIDE SEQUENCE [LARGE SCALE GENOMIC DNA]</scope>
    <source>
        <strain evidence="6 7">SH6-1</strain>
    </source>
</reference>
<evidence type="ECO:0000256" key="4">
    <source>
        <dbReference type="ARBA" id="ARBA00023163"/>
    </source>
</evidence>
<evidence type="ECO:0000313" key="7">
    <source>
        <dbReference type="Proteomes" id="UP000184514"/>
    </source>
</evidence>
<dbReference type="InterPro" id="IPR000847">
    <property type="entry name" value="LysR_HTH_N"/>
</dbReference>
<dbReference type="PRINTS" id="PR00039">
    <property type="entry name" value="HTHLYSR"/>
</dbReference>
<keyword evidence="4" id="KW-0804">Transcription</keyword>
<dbReference type="GO" id="GO:0006351">
    <property type="term" value="P:DNA-templated transcription"/>
    <property type="evidence" value="ECO:0007669"/>
    <property type="project" value="TreeGrafter"/>
</dbReference>
<evidence type="ECO:0000256" key="3">
    <source>
        <dbReference type="ARBA" id="ARBA00023125"/>
    </source>
</evidence>
<dbReference type="Gene3D" id="1.10.10.10">
    <property type="entry name" value="Winged helix-like DNA-binding domain superfamily/Winged helix DNA-binding domain"/>
    <property type="match status" value="1"/>
</dbReference>
<keyword evidence="3" id="KW-0238">DNA-binding</keyword>
<dbReference type="GO" id="GO:0043565">
    <property type="term" value="F:sequence-specific DNA binding"/>
    <property type="evidence" value="ECO:0007669"/>
    <property type="project" value="TreeGrafter"/>
</dbReference>